<keyword evidence="2" id="KW-1185">Reference proteome</keyword>
<name>A0A2S7U535_9BACT</name>
<dbReference type="EMBL" id="MQWA01000001">
    <property type="protein sequence ID" value="PQJ30129.1"/>
    <property type="molecule type" value="Genomic_DNA"/>
</dbReference>
<gene>
    <name evidence="1" type="ORF">BSZ32_17720</name>
</gene>
<evidence type="ECO:0000313" key="2">
    <source>
        <dbReference type="Proteomes" id="UP000239907"/>
    </source>
</evidence>
<sequence length="159" mass="17847">MTGKVKTLFWKATVDNQIAFVSVADVESFGIQEYAVDNVAYVRELTISLKSRNLVRIYHVEPRNSPSGYLNDVVENFTERASDVQAAGSGDAGQRANAVIKSYPTTTHKEMIEYRVSKKQTISDLYAHLEQTFIDYHAAELVEAQRPQTITEVNVESSQ</sequence>
<comment type="caution">
    <text evidence="1">The sequence shown here is derived from an EMBL/GenBank/DDBJ whole genome shotgun (WGS) entry which is preliminary data.</text>
</comment>
<protein>
    <submittedName>
        <fullName evidence="1">Uncharacterized protein</fullName>
    </submittedName>
</protein>
<accession>A0A2S7U535</accession>
<organism evidence="1 2">
    <name type="scientific">Rubritalea profundi</name>
    <dbReference type="NCBI Taxonomy" id="1658618"/>
    <lineage>
        <taxon>Bacteria</taxon>
        <taxon>Pseudomonadati</taxon>
        <taxon>Verrucomicrobiota</taxon>
        <taxon>Verrucomicrobiia</taxon>
        <taxon>Verrucomicrobiales</taxon>
        <taxon>Rubritaleaceae</taxon>
        <taxon>Rubritalea</taxon>
    </lineage>
</organism>
<evidence type="ECO:0000313" key="1">
    <source>
        <dbReference type="EMBL" id="PQJ30129.1"/>
    </source>
</evidence>
<reference evidence="1 2" key="1">
    <citation type="submission" date="2016-12" db="EMBL/GenBank/DDBJ databases">
        <title>Study of bacterial adaptation to deep sea.</title>
        <authorList>
            <person name="Song J."/>
            <person name="Yoshizawa S."/>
            <person name="Kogure K."/>
        </authorList>
    </citation>
    <scope>NUCLEOTIDE SEQUENCE [LARGE SCALE GENOMIC DNA]</scope>
    <source>
        <strain evidence="1 2">SAORIC-165</strain>
    </source>
</reference>
<dbReference type="Proteomes" id="UP000239907">
    <property type="component" value="Unassembled WGS sequence"/>
</dbReference>
<proteinExistence type="predicted"/>
<dbReference type="AlphaFoldDB" id="A0A2S7U535"/>